<protein>
    <submittedName>
        <fullName evidence="7">Subtilisin-like protein</fullName>
    </submittedName>
</protein>
<dbReference type="OrthoDB" id="206201at2759"/>
<dbReference type="AlphaFoldDB" id="A0A443S8V9"/>
<evidence type="ECO:0000256" key="2">
    <source>
        <dbReference type="ARBA" id="ARBA00022670"/>
    </source>
</evidence>
<dbReference type="GO" id="GO:0004252">
    <property type="term" value="F:serine-type endopeptidase activity"/>
    <property type="evidence" value="ECO:0007669"/>
    <property type="project" value="UniProtKB-UniRule"/>
</dbReference>
<keyword evidence="2 5" id="KW-0645">Protease</keyword>
<sequence>MIFCIPLFSKDTGVRINHTEFEGRASFGANFVEDEPEDDLQGHGTACASMVAGKRAGVAKKANIVAVKVLNKDGSGMISDVLAGILWTRDQEKGIVSMSLGGPYNFIINLAVYLTVNSGQFVAVAAGNENSDACGTSPASTATAFTVAASNYTNTLAWFSNYGRCVDIISPGTKCLLANATTGDFSRASGTSMATPLVAGVAAIKLAENATLTPATLSALILKHLY</sequence>
<dbReference type="VEuPathDB" id="VectorBase:LDEU008195"/>
<dbReference type="EMBL" id="NCKV01005785">
    <property type="protein sequence ID" value="RWS23845.1"/>
    <property type="molecule type" value="Genomic_DNA"/>
</dbReference>
<dbReference type="InterPro" id="IPR000209">
    <property type="entry name" value="Peptidase_S8/S53_dom"/>
</dbReference>
<feature type="active site" description="Charge relay system" evidence="5">
    <location>
        <position position="192"/>
    </location>
</feature>
<feature type="active site" description="Charge relay system" evidence="5">
    <location>
        <position position="11"/>
    </location>
</feature>
<dbReference type="InterPro" id="IPR015500">
    <property type="entry name" value="Peptidase_S8_subtilisin-rel"/>
</dbReference>
<dbReference type="InterPro" id="IPR034193">
    <property type="entry name" value="PCSK9_ProteinaseK-like"/>
</dbReference>
<dbReference type="Proteomes" id="UP000288716">
    <property type="component" value="Unassembled WGS sequence"/>
</dbReference>
<accession>A0A443S8V9</accession>
<reference evidence="7 8" key="1">
    <citation type="journal article" date="2018" name="Gigascience">
        <title>Genomes of trombidid mites reveal novel predicted allergens and laterally-transferred genes associated with secondary metabolism.</title>
        <authorList>
            <person name="Dong X."/>
            <person name="Chaisiri K."/>
            <person name="Xia D."/>
            <person name="Armstrong S.D."/>
            <person name="Fang Y."/>
            <person name="Donnelly M.J."/>
            <person name="Kadowaki T."/>
            <person name="McGarry J.W."/>
            <person name="Darby A.C."/>
            <person name="Makepeace B.L."/>
        </authorList>
    </citation>
    <scope>NUCLEOTIDE SEQUENCE [LARGE SCALE GENOMIC DNA]</scope>
    <source>
        <strain evidence="7">UoL-UT</strain>
    </source>
</reference>
<dbReference type="CDD" id="cd04077">
    <property type="entry name" value="Peptidases_S8_PCSK9_ProteinaseK_like"/>
    <property type="match status" value="1"/>
</dbReference>
<comment type="similarity">
    <text evidence="1 5">Belongs to the peptidase S8 family.</text>
</comment>
<dbReference type="PROSITE" id="PS00137">
    <property type="entry name" value="SUBTILASE_HIS"/>
    <property type="match status" value="1"/>
</dbReference>
<dbReference type="PRINTS" id="PR00723">
    <property type="entry name" value="SUBTILISIN"/>
</dbReference>
<dbReference type="GO" id="GO:0005615">
    <property type="term" value="C:extracellular space"/>
    <property type="evidence" value="ECO:0007669"/>
    <property type="project" value="TreeGrafter"/>
</dbReference>
<dbReference type="PROSITE" id="PS51892">
    <property type="entry name" value="SUBTILASE"/>
    <property type="match status" value="1"/>
</dbReference>
<keyword evidence="3 5" id="KW-0378">Hydrolase</keyword>
<dbReference type="STRING" id="299467.A0A443S8V9"/>
<evidence type="ECO:0000256" key="4">
    <source>
        <dbReference type="ARBA" id="ARBA00022825"/>
    </source>
</evidence>
<organism evidence="7 8">
    <name type="scientific">Leptotrombidium deliense</name>
    <dbReference type="NCBI Taxonomy" id="299467"/>
    <lineage>
        <taxon>Eukaryota</taxon>
        <taxon>Metazoa</taxon>
        <taxon>Ecdysozoa</taxon>
        <taxon>Arthropoda</taxon>
        <taxon>Chelicerata</taxon>
        <taxon>Arachnida</taxon>
        <taxon>Acari</taxon>
        <taxon>Acariformes</taxon>
        <taxon>Trombidiformes</taxon>
        <taxon>Prostigmata</taxon>
        <taxon>Anystina</taxon>
        <taxon>Parasitengona</taxon>
        <taxon>Trombiculoidea</taxon>
        <taxon>Trombiculidae</taxon>
        <taxon>Leptotrombidium</taxon>
    </lineage>
</organism>
<dbReference type="PANTHER" id="PTHR43806:SF11">
    <property type="entry name" value="CEREVISIN-RELATED"/>
    <property type="match status" value="1"/>
</dbReference>
<dbReference type="Gene3D" id="3.40.50.200">
    <property type="entry name" value="Peptidase S8/S53 domain"/>
    <property type="match status" value="1"/>
</dbReference>
<keyword evidence="8" id="KW-1185">Reference proteome</keyword>
<evidence type="ECO:0000313" key="7">
    <source>
        <dbReference type="EMBL" id="RWS23845.1"/>
    </source>
</evidence>
<comment type="caution">
    <text evidence="7">The sequence shown here is derived from an EMBL/GenBank/DDBJ whole genome shotgun (WGS) entry which is preliminary data.</text>
</comment>
<feature type="active site" description="Charge relay system" evidence="5">
    <location>
        <position position="43"/>
    </location>
</feature>
<dbReference type="InterPro" id="IPR022398">
    <property type="entry name" value="Peptidase_S8_His-AS"/>
</dbReference>
<evidence type="ECO:0000256" key="3">
    <source>
        <dbReference type="ARBA" id="ARBA00022801"/>
    </source>
</evidence>
<dbReference type="PANTHER" id="PTHR43806">
    <property type="entry name" value="PEPTIDASE S8"/>
    <property type="match status" value="1"/>
</dbReference>
<name>A0A443S8V9_9ACAR</name>
<dbReference type="SUPFAM" id="SSF52743">
    <property type="entry name" value="Subtilisin-like"/>
    <property type="match status" value="1"/>
</dbReference>
<keyword evidence="4 5" id="KW-0720">Serine protease</keyword>
<gene>
    <name evidence="7" type="ORF">B4U80_05216</name>
</gene>
<evidence type="ECO:0000259" key="6">
    <source>
        <dbReference type="Pfam" id="PF00082"/>
    </source>
</evidence>
<evidence type="ECO:0000256" key="1">
    <source>
        <dbReference type="ARBA" id="ARBA00011073"/>
    </source>
</evidence>
<proteinExistence type="inferred from homology"/>
<dbReference type="InterPro" id="IPR036852">
    <property type="entry name" value="Peptidase_S8/S53_dom_sf"/>
</dbReference>
<dbReference type="Pfam" id="PF00082">
    <property type="entry name" value="Peptidase_S8"/>
    <property type="match status" value="1"/>
</dbReference>
<dbReference type="GO" id="GO:0006508">
    <property type="term" value="P:proteolysis"/>
    <property type="evidence" value="ECO:0007669"/>
    <property type="project" value="UniProtKB-KW"/>
</dbReference>
<dbReference type="PROSITE" id="PS00138">
    <property type="entry name" value="SUBTILASE_SER"/>
    <property type="match status" value="1"/>
</dbReference>
<evidence type="ECO:0000313" key="8">
    <source>
        <dbReference type="Proteomes" id="UP000288716"/>
    </source>
</evidence>
<feature type="domain" description="Peptidase S8/S53" evidence="6">
    <location>
        <begin position="11"/>
        <end position="223"/>
    </location>
</feature>
<evidence type="ECO:0000256" key="5">
    <source>
        <dbReference type="PROSITE-ProRule" id="PRU01240"/>
    </source>
</evidence>
<dbReference type="InterPro" id="IPR050131">
    <property type="entry name" value="Peptidase_S8_subtilisin-like"/>
</dbReference>
<dbReference type="InterPro" id="IPR023828">
    <property type="entry name" value="Peptidase_S8_Ser-AS"/>
</dbReference>